<dbReference type="RefSeq" id="WP_009195588.1">
    <property type="nucleotide sequence ID" value="NZ_AODQ01000050.1"/>
</dbReference>
<sequence>MLEYFKTILSKVSFSRELFERELRKAIASLVPKEVEQLRDWCYTKYRDLYGEVLNRCFVGFAA</sequence>
<dbReference type="AlphaFoldDB" id="M7N5Z1"/>
<dbReference type="eggNOG" id="ENOG5030WEH">
    <property type="taxonomic scope" value="Bacteria"/>
</dbReference>
<name>M7N5Z1_9BACT</name>
<accession>M7N5Z1</accession>
<dbReference type="STRING" id="1279009.ADICEAN_02195"/>
<proteinExistence type="predicted"/>
<evidence type="ECO:0000313" key="1">
    <source>
        <dbReference type="EMBL" id="EMR02656.1"/>
    </source>
</evidence>
<protein>
    <recommendedName>
        <fullName evidence="3">Transposase</fullName>
    </recommendedName>
</protein>
<keyword evidence="2" id="KW-1185">Reference proteome</keyword>
<organism evidence="1 2">
    <name type="scientific">Cesiribacter andamanensis AMV16</name>
    <dbReference type="NCBI Taxonomy" id="1279009"/>
    <lineage>
        <taxon>Bacteria</taxon>
        <taxon>Pseudomonadati</taxon>
        <taxon>Bacteroidota</taxon>
        <taxon>Cytophagia</taxon>
        <taxon>Cytophagales</taxon>
        <taxon>Cesiribacteraceae</taxon>
        <taxon>Cesiribacter</taxon>
    </lineage>
</organism>
<evidence type="ECO:0000313" key="2">
    <source>
        <dbReference type="Proteomes" id="UP000011910"/>
    </source>
</evidence>
<dbReference type="OrthoDB" id="840060at2"/>
<comment type="caution">
    <text evidence="1">The sequence shown here is derived from an EMBL/GenBank/DDBJ whole genome shotgun (WGS) entry which is preliminary data.</text>
</comment>
<dbReference type="EMBL" id="AODQ01000050">
    <property type="protein sequence ID" value="EMR02656.1"/>
    <property type="molecule type" value="Genomic_DNA"/>
</dbReference>
<dbReference type="Proteomes" id="UP000011910">
    <property type="component" value="Unassembled WGS sequence"/>
</dbReference>
<reference evidence="1 2" key="1">
    <citation type="journal article" date="2013" name="Genome Announc.">
        <title>Draft Genome Sequence of Cesiribacter andamanensis Strain AMV16T, Isolated from a Soil Sample from a Mud Volcano in the Andaman Islands, India.</title>
        <authorList>
            <person name="Shivaji S."/>
            <person name="Ara S."/>
            <person name="Begum Z."/>
            <person name="Srinivas T.N."/>
            <person name="Singh A."/>
            <person name="Kumar Pinnaka A."/>
        </authorList>
    </citation>
    <scope>NUCLEOTIDE SEQUENCE [LARGE SCALE GENOMIC DNA]</scope>
    <source>
        <strain evidence="1 2">AMV16</strain>
    </source>
</reference>
<gene>
    <name evidence="1" type="ORF">ADICEAN_02195</name>
</gene>
<evidence type="ECO:0008006" key="3">
    <source>
        <dbReference type="Google" id="ProtNLM"/>
    </source>
</evidence>